<dbReference type="AlphaFoldDB" id="A0A917ZQE2"/>
<evidence type="ECO:0000313" key="2">
    <source>
        <dbReference type="Proteomes" id="UP000599578"/>
    </source>
</evidence>
<evidence type="ECO:0000313" key="1">
    <source>
        <dbReference type="EMBL" id="GGO87684.1"/>
    </source>
</evidence>
<comment type="caution">
    <text evidence="1">The sequence shown here is derived from an EMBL/GenBank/DDBJ whole genome shotgun (WGS) entry which is preliminary data.</text>
</comment>
<accession>A0A917ZQE2</accession>
<organism evidence="1 2">
    <name type="scientific">Marinobacterium nitratireducens</name>
    <dbReference type="NCBI Taxonomy" id="518897"/>
    <lineage>
        <taxon>Bacteria</taxon>
        <taxon>Pseudomonadati</taxon>
        <taxon>Pseudomonadota</taxon>
        <taxon>Gammaproteobacteria</taxon>
        <taxon>Oceanospirillales</taxon>
        <taxon>Oceanospirillaceae</taxon>
        <taxon>Marinobacterium</taxon>
    </lineage>
</organism>
<reference evidence="1 2" key="1">
    <citation type="journal article" date="2014" name="Int. J. Syst. Evol. Microbiol.">
        <title>Complete genome sequence of Corynebacterium casei LMG S-19264T (=DSM 44701T), isolated from a smear-ripened cheese.</title>
        <authorList>
            <consortium name="US DOE Joint Genome Institute (JGI-PGF)"/>
            <person name="Walter F."/>
            <person name="Albersmeier A."/>
            <person name="Kalinowski J."/>
            <person name="Ruckert C."/>
        </authorList>
    </citation>
    <scope>NUCLEOTIDE SEQUENCE [LARGE SCALE GENOMIC DNA]</scope>
    <source>
        <strain evidence="1 2">CGMCC 1.7286</strain>
    </source>
</reference>
<dbReference type="EMBL" id="BMLT01000014">
    <property type="protein sequence ID" value="GGO87684.1"/>
    <property type="molecule type" value="Genomic_DNA"/>
</dbReference>
<evidence type="ECO:0008006" key="3">
    <source>
        <dbReference type="Google" id="ProtNLM"/>
    </source>
</evidence>
<sequence length="224" mass="24576">MLRWLFLLLLLANAVVLLWAAMMRPDQSREPLPPPADAGRELRLLSEVSSGALTLRPVQPQAAPSNLCLVYEGFADRLAADQAAVLMRSNGLDPQVEVETEMLPDGFELVLDLPASSAERLALIERLDGLGIVPEGRPDDGVLKLGRFTGEGGAGDELERFGEAGLAPQLRPLERPRERFRLLIPAATDRELFNKINRVLENTQPEIKIEKKVCEGVASPRGDQ</sequence>
<name>A0A917ZQE2_9GAMM</name>
<proteinExistence type="predicted"/>
<dbReference type="RefSeq" id="WP_188862548.1">
    <property type="nucleotide sequence ID" value="NZ_BMLT01000014.1"/>
</dbReference>
<gene>
    <name evidence="1" type="ORF">GCM10011348_41430</name>
</gene>
<dbReference type="Proteomes" id="UP000599578">
    <property type="component" value="Unassembled WGS sequence"/>
</dbReference>
<protein>
    <recommendedName>
        <fullName evidence="3">SPOR domain-containing protein</fullName>
    </recommendedName>
</protein>
<keyword evidence="2" id="KW-1185">Reference proteome</keyword>